<feature type="compositionally biased region" description="Polar residues" evidence="1">
    <location>
        <begin position="27"/>
        <end position="40"/>
    </location>
</feature>
<proteinExistence type="predicted"/>
<gene>
    <name evidence="2" type="ORF">OH76DRAFT_296240</name>
</gene>
<evidence type="ECO:0000256" key="1">
    <source>
        <dbReference type="SAM" id="MobiDB-lite"/>
    </source>
</evidence>
<reference evidence="2 3" key="1">
    <citation type="journal article" date="2018" name="Biotechnol. Biofuels">
        <title>Integrative visual omics of the white-rot fungus Polyporus brumalis exposes the biotechnological potential of its oxidative enzymes for delignifying raw plant biomass.</title>
        <authorList>
            <person name="Miyauchi S."/>
            <person name="Rancon A."/>
            <person name="Drula E."/>
            <person name="Hage H."/>
            <person name="Chaduli D."/>
            <person name="Favel A."/>
            <person name="Grisel S."/>
            <person name="Henrissat B."/>
            <person name="Herpoel-Gimbert I."/>
            <person name="Ruiz-Duenas F.J."/>
            <person name="Chevret D."/>
            <person name="Hainaut M."/>
            <person name="Lin J."/>
            <person name="Wang M."/>
            <person name="Pangilinan J."/>
            <person name="Lipzen A."/>
            <person name="Lesage-Meessen L."/>
            <person name="Navarro D."/>
            <person name="Riley R."/>
            <person name="Grigoriev I.V."/>
            <person name="Zhou S."/>
            <person name="Raouche S."/>
            <person name="Rosso M.N."/>
        </authorList>
    </citation>
    <scope>NUCLEOTIDE SEQUENCE [LARGE SCALE GENOMIC DNA]</scope>
    <source>
        <strain evidence="2 3">BRFM 1820</strain>
    </source>
</reference>
<name>A0A371DG50_9APHY</name>
<evidence type="ECO:0000313" key="2">
    <source>
        <dbReference type="EMBL" id="RDX51488.1"/>
    </source>
</evidence>
<dbReference type="EMBL" id="KZ857394">
    <property type="protein sequence ID" value="RDX51488.1"/>
    <property type="molecule type" value="Genomic_DNA"/>
</dbReference>
<feature type="region of interest" description="Disordered" evidence="1">
    <location>
        <begin position="1"/>
        <end position="98"/>
    </location>
</feature>
<protein>
    <submittedName>
        <fullName evidence="2">Uncharacterized protein</fullName>
    </submittedName>
</protein>
<keyword evidence="3" id="KW-1185">Reference proteome</keyword>
<evidence type="ECO:0000313" key="3">
    <source>
        <dbReference type="Proteomes" id="UP000256964"/>
    </source>
</evidence>
<dbReference type="Proteomes" id="UP000256964">
    <property type="component" value="Unassembled WGS sequence"/>
</dbReference>
<dbReference type="AlphaFoldDB" id="A0A371DG50"/>
<sequence length="159" mass="17052">MLHGPVTPELTPPPAVLRPATADPCSRPSSEISDPPTRQTAHLFLWSVTDASPPPPRPDYAATERKHASLSASARSKLGSGRRTCTRGDQHETATDDALEFRSSSSGCVAASGCTHPHLVYDSRGLEISTAKSPGRPLRLSARPQRRGPSFYDLRTALT</sequence>
<accession>A0A371DG50</accession>
<organism evidence="2 3">
    <name type="scientific">Lentinus brumalis</name>
    <dbReference type="NCBI Taxonomy" id="2498619"/>
    <lineage>
        <taxon>Eukaryota</taxon>
        <taxon>Fungi</taxon>
        <taxon>Dikarya</taxon>
        <taxon>Basidiomycota</taxon>
        <taxon>Agaricomycotina</taxon>
        <taxon>Agaricomycetes</taxon>
        <taxon>Polyporales</taxon>
        <taxon>Polyporaceae</taxon>
        <taxon>Lentinus</taxon>
    </lineage>
</organism>
<feature type="region of interest" description="Disordered" evidence="1">
    <location>
        <begin position="132"/>
        <end position="159"/>
    </location>
</feature>